<accession>A0A4R6RNB8</accession>
<keyword evidence="6 7" id="KW-0472">Membrane</keyword>
<feature type="transmembrane region" description="Helical" evidence="7">
    <location>
        <begin position="56"/>
        <end position="79"/>
    </location>
</feature>
<evidence type="ECO:0000313" key="9">
    <source>
        <dbReference type="Proteomes" id="UP000294593"/>
    </source>
</evidence>
<dbReference type="InterPro" id="IPR003370">
    <property type="entry name" value="Chromate_transpt"/>
</dbReference>
<evidence type="ECO:0000256" key="4">
    <source>
        <dbReference type="ARBA" id="ARBA00022692"/>
    </source>
</evidence>
<dbReference type="Pfam" id="PF02417">
    <property type="entry name" value="Chromate_transp"/>
    <property type="match status" value="1"/>
</dbReference>
<feature type="transmembrane region" description="Helical" evidence="7">
    <location>
        <begin position="85"/>
        <end position="107"/>
    </location>
</feature>
<dbReference type="AlphaFoldDB" id="A0A4R6RNB8"/>
<proteinExistence type="inferred from homology"/>
<comment type="caution">
    <text evidence="8">The sequence shown here is derived from an EMBL/GenBank/DDBJ whole genome shotgun (WGS) entry which is preliminary data.</text>
</comment>
<dbReference type="PANTHER" id="PTHR43663:SF1">
    <property type="entry name" value="CHROMATE TRANSPORTER"/>
    <property type="match status" value="1"/>
</dbReference>
<evidence type="ECO:0000256" key="3">
    <source>
        <dbReference type="ARBA" id="ARBA00022475"/>
    </source>
</evidence>
<sequence>MSVPVWSWSPEVWWTLFGHFLALSLMSIGGAITLVPDMHRRLVQDSALLSDADFTGAIALAQAAPGPNVLFVALMGWYAGGLGGAVVSMVGIMLPSTTLALAVSRWVSVRRHWLGVRAFQAGMTPVTVGLLLATGWHLMPPLDGQPRAWGLAVAVALLVWRTRIRLIWLVLAGAVLGALGVV</sequence>
<dbReference type="PANTHER" id="PTHR43663">
    <property type="entry name" value="CHROMATE TRANSPORT PROTEIN-RELATED"/>
    <property type="match status" value="1"/>
</dbReference>
<evidence type="ECO:0000313" key="8">
    <source>
        <dbReference type="EMBL" id="TDP88094.1"/>
    </source>
</evidence>
<name>A0A4R6RNB8_9BURK</name>
<feature type="transmembrane region" description="Helical" evidence="7">
    <location>
        <begin position="12"/>
        <end position="35"/>
    </location>
</feature>
<dbReference type="RefSeq" id="WP_133605747.1">
    <property type="nucleotide sequence ID" value="NZ_SNXW01000001.1"/>
</dbReference>
<reference evidence="8 9" key="1">
    <citation type="submission" date="2019-03" db="EMBL/GenBank/DDBJ databases">
        <title>Genomic Encyclopedia of Type Strains, Phase IV (KMG-IV): sequencing the most valuable type-strain genomes for metagenomic binning, comparative biology and taxonomic classification.</title>
        <authorList>
            <person name="Goeker M."/>
        </authorList>
    </citation>
    <scope>NUCLEOTIDE SEQUENCE [LARGE SCALE GENOMIC DNA]</scope>
    <source>
        <strain evidence="8 9">DSM 11901</strain>
    </source>
</reference>
<evidence type="ECO:0000256" key="7">
    <source>
        <dbReference type="SAM" id="Phobius"/>
    </source>
</evidence>
<protein>
    <submittedName>
        <fullName evidence="8">Chromate transporter</fullName>
    </submittedName>
</protein>
<dbReference type="OrthoDB" id="556585at2"/>
<dbReference type="GO" id="GO:0005886">
    <property type="term" value="C:plasma membrane"/>
    <property type="evidence" value="ECO:0007669"/>
    <property type="project" value="UniProtKB-SubCell"/>
</dbReference>
<dbReference type="Proteomes" id="UP000294593">
    <property type="component" value="Unassembled WGS sequence"/>
</dbReference>
<gene>
    <name evidence="8" type="ORF">EV672_101232</name>
</gene>
<evidence type="ECO:0000256" key="5">
    <source>
        <dbReference type="ARBA" id="ARBA00022989"/>
    </source>
</evidence>
<keyword evidence="3" id="KW-1003">Cell membrane</keyword>
<evidence type="ECO:0000256" key="2">
    <source>
        <dbReference type="ARBA" id="ARBA00005262"/>
    </source>
</evidence>
<keyword evidence="5 7" id="KW-1133">Transmembrane helix</keyword>
<evidence type="ECO:0000256" key="6">
    <source>
        <dbReference type="ARBA" id="ARBA00023136"/>
    </source>
</evidence>
<evidence type="ECO:0000256" key="1">
    <source>
        <dbReference type="ARBA" id="ARBA00004651"/>
    </source>
</evidence>
<organism evidence="8 9">
    <name type="scientific">Aquabacterium commune</name>
    <dbReference type="NCBI Taxonomy" id="70586"/>
    <lineage>
        <taxon>Bacteria</taxon>
        <taxon>Pseudomonadati</taxon>
        <taxon>Pseudomonadota</taxon>
        <taxon>Betaproteobacteria</taxon>
        <taxon>Burkholderiales</taxon>
        <taxon>Aquabacterium</taxon>
    </lineage>
</organism>
<dbReference type="EMBL" id="SNXW01000001">
    <property type="protein sequence ID" value="TDP88094.1"/>
    <property type="molecule type" value="Genomic_DNA"/>
</dbReference>
<dbReference type="GO" id="GO:0015109">
    <property type="term" value="F:chromate transmembrane transporter activity"/>
    <property type="evidence" value="ECO:0007669"/>
    <property type="project" value="InterPro"/>
</dbReference>
<keyword evidence="9" id="KW-1185">Reference proteome</keyword>
<comment type="subcellular location">
    <subcellularLocation>
        <location evidence="1">Cell membrane</location>
        <topology evidence="1">Multi-pass membrane protein</topology>
    </subcellularLocation>
</comment>
<feature type="transmembrane region" description="Helical" evidence="7">
    <location>
        <begin position="119"/>
        <end position="139"/>
    </location>
</feature>
<comment type="similarity">
    <text evidence="2">Belongs to the chromate ion transporter (CHR) (TC 2.A.51) family.</text>
</comment>
<feature type="transmembrane region" description="Helical" evidence="7">
    <location>
        <begin position="151"/>
        <end position="179"/>
    </location>
</feature>
<keyword evidence="4 7" id="KW-0812">Transmembrane</keyword>
<dbReference type="InterPro" id="IPR052518">
    <property type="entry name" value="CHR_Transporter"/>
</dbReference>